<accession>A0AAV4RPC6</accession>
<protein>
    <submittedName>
        <fullName evidence="1">Uncharacterized protein</fullName>
    </submittedName>
</protein>
<dbReference type="Proteomes" id="UP001054945">
    <property type="component" value="Unassembled WGS sequence"/>
</dbReference>
<keyword evidence="2" id="KW-1185">Reference proteome</keyword>
<proteinExistence type="predicted"/>
<organism evidence="1 2">
    <name type="scientific">Caerostris extrusa</name>
    <name type="common">Bark spider</name>
    <name type="synonym">Caerostris bankana</name>
    <dbReference type="NCBI Taxonomy" id="172846"/>
    <lineage>
        <taxon>Eukaryota</taxon>
        <taxon>Metazoa</taxon>
        <taxon>Ecdysozoa</taxon>
        <taxon>Arthropoda</taxon>
        <taxon>Chelicerata</taxon>
        <taxon>Arachnida</taxon>
        <taxon>Araneae</taxon>
        <taxon>Araneomorphae</taxon>
        <taxon>Entelegynae</taxon>
        <taxon>Araneoidea</taxon>
        <taxon>Araneidae</taxon>
        <taxon>Caerostris</taxon>
    </lineage>
</organism>
<dbReference type="EMBL" id="BPLR01008060">
    <property type="protein sequence ID" value="GIY21843.1"/>
    <property type="molecule type" value="Genomic_DNA"/>
</dbReference>
<sequence>MWPLGGFIEMPNKQFAAVYVGPFHFRQAPCSLKLVSDKKEIGNRLVFLFLLHPPPPFLRLLVCVRQIWDLQQDVPHLDMESPSGGRKKKSCKKERKFQIRSLLGTPIASRQRVEFVYDFFYSEIYLF</sequence>
<comment type="caution">
    <text evidence="1">The sequence shown here is derived from an EMBL/GenBank/DDBJ whole genome shotgun (WGS) entry which is preliminary data.</text>
</comment>
<evidence type="ECO:0000313" key="2">
    <source>
        <dbReference type="Proteomes" id="UP001054945"/>
    </source>
</evidence>
<dbReference type="AlphaFoldDB" id="A0AAV4RPC6"/>
<reference evidence="1 2" key="1">
    <citation type="submission" date="2021-06" db="EMBL/GenBank/DDBJ databases">
        <title>Caerostris extrusa draft genome.</title>
        <authorList>
            <person name="Kono N."/>
            <person name="Arakawa K."/>
        </authorList>
    </citation>
    <scope>NUCLEOTIDE SEQUENCE [LARGE SCALE GENOMIC DNA]</scope>
</reference>
<name>A0AAV4RPC6_CAEEX</name>
<evidence type="ECO:0000313" key="1">
    <source>
        <dbReference type="EMBL" id="GIY21843.1"/>
    </source>
</evidence>
<gene>
    <name evidence="1" type="ORF">CEXT_163521</name>
</gene>